<dbReference type="RefSeq" id="WP_261613941.1">
    <property type="nucleotide sequence ID" value="NZ_JALIDZ010000001.1"/>
</dbReference>
<evidence type="ECO:0000259" key="1">
    <source>
        <dbReference type="Pfam" id="PF06568"/>
    </source>
</evidence>
<keyword evidence="3" id="KW-1185">Reference proteome</keyword>
<dbReference type="EMBL" id="JALIDZ010000001">
    <property type="protein sequence ID" value="MCT8970373.1"/>
    <property type="molecule type" value="Genomic_DNA"/>
</dbReference>
<reference evidence="2 3" key="1">
    <citation type="submission" date="2022-04" db="EMBL/GenBank/DDBJ databases">
        <authorList>
            <person name="Ye Y.-Q."/>
            <person name="Du Z.-J."/>
        </authorList>
    </citation>
    <scope>NUCLEOTIDE SEQUENCE [LARGE SCALE GENOMIC DNA]</scope>
    <source>
        <strain evidence="2 3">A6E488</strain>
    </source>
</reference>
<sequence>MDMITYAGHAAGALHPPRTFRDRLTHLFVRLARARRARRDFKSLRGASDHLLADIGLNRSQVDSALASPFWVNPSDRIALSRHRRGR</sequence>
<dbReference type="AlphaFoldDB" id="A0AAW5QUP7"/>
<comment type="caution">
    <text evidence="2">The sequence shown here is derived from an EMBL/GenBank/DDBJ whole genome shotgun (WGS) entry which is preliminary data.</text>
</comment>
<gene>
    <name evidence="2" type="ORF">MUB46_00725</name>
</gene>
<protein>
    <submittedName>
        <fullName evidence="2">DUF1127 domain-containing protein</fullName>
    </submittedName>
</protein>
<evidence type="ECO:0000313" key="2">
    <source>
        <dbReference type="EMBL" id="MCT8970373.1"/>
    </source>
</evidence>
<dbReference type="Pfam" id="PF06568">
    <property type="entry name" value="YjiS-like"/>
    <property type="match status" value="1"/>
</dbReference>
<organism evidence="2 3">
    <name type="scientific">Microbaculum marinisediminis</name>
    <dbReference type="NCBI Taxonomy" id="2931392"/>
    <lineage>
        <taxon>Bacteria</taxon>
        <taxon>Pseudomonadati</taxon>
        <taxon>Pseudomonadota</taxon>
        <taxon>Alphaproteobacteria</taxon>
        <taxon>Hyphomicrobiales</taxon>
        <taxon>Tepidamorphaceae</taxon>
        <taxon>Microbaculum</taxon>
    </lineage>
</organism>
<proteinExistence type="predicted"/>
<dbReference type="Proteomes" id="UP001320898">
    <property type="component" value="Unassembled WGS sequence"/>
</dbReference>
<name>A0AAW5QUP7_9HYPH</name>
<accession>A0AAW5QUP7</accession>
<evidence type="ECO:0000313" key="3">
    <source>
        <dbReference type="Proteomes" id="UP001320898"/>
    </source>
</evidence>
<dbReference type="InterPro" id="IPR009506">
    <property type="entry name" value="YjiS-like"/>
</dbReference>
<feature type="domain" description="YjiS-like" evidence="1">
    <location>
        <begin position="30"/>
        <end position="62"/>
    </location>
</feature>